<feature type="transmembrane region" description="Helical" evidence="6">
    <location>
        <begin position="20"/>
        <end position="45"/>
    </location>
</feature>
<comment type="caution">
    <text evidence="7">The sequence shown here is derived from an EMBL/GenBank/DDBJ whole genome shotgun (WGS) entry which is preliminary data.</text>
</comment>
<feature type="transmembrane region" description="Helical" evidence="6">
    <location>
        <begin position="250"/>
        <end position="269"/>
    </location>
</feature>
<evidence type="ECO:0000313" key="7">
    <source>
        <dbReference type="EMBL" id="GLH68482.1"/>
    </source>
</evidence>
<comment type="subcellular location">
    <subcellularLocation>
        <location evidence="1">Cell membrane</location>
        <topology evidence="1">Multi-pass membrane protein</topology>
    </subcellularLocation>
</comment>
<evidence type="ECO:0000313" key="8">
    <source>
        <dbReference type="Proteomes" id="UP001165089"/>
    </source>
</evidence>
<evidence type="ECO:0000256" key="3">
    <source>
        <dbReference type="ARBA" id="ARBA00022692"/>
    </source>
</evidence>
<keyword evidence="2" id="KW-1003">Cell membrane</keyword>
<feature type="transmembrane region" description="Helical" evidence="6">
    <location>
        <begin position="130"/>
        <end position="151"/>
    </location>
</feature>
<keyword evidence="3 6" id="KW-0812">Transmembrane</keyword>
<accession>A0ABQ5Q186</accession>
<evidence type="ECO:0000256" key="5">
    <source>
        <dbReference type="ARBA" id="ARBA00023136"/>
    </source>
</evidence>
<keyword evidence="5 6" id="KW-0472">Membrane</keyword>
<proteinExistence type="predicted"/>
<protein>
    <recommendedName>
        <fullName evidence="9">O-antigen/teichoic acid export membrane protein</fullName>
    </recommendedName>
</protein>
<feature type="transmembrane region" description="Helical" evidence="6">
    <location>
        <begin position="377"/>
        <end position="403"/>
    </location>
</feature>
<keyword evidence="8" id="KW-1185">Reference proteome</keyword>
<keyword evidence="4 6" id="KW-1133">Transmembrane helix</keyword>
<name>A0ABQ5Q186_9BACT</name>
<dbReference type="Proteomes" id="UP001165089">
    <property type="component" value="Unassembled WGS sequence"/>
</dbReference>
<evidence type="ECO:0000256" key="6">
    <source>
        <dbReference type="SAM" id="Phobius"/>
    </source>
</evidence>
<organism evidence="7 8">
    <name type="scientific">Geothrix rubra</name>
    <dbReference type="NCBI Taxonomy" id="2927977"/>
    <lineage>
        <taxon>Bacteria</taxon>
        <taxon>Pseudomonadati</taxon>
        <taxon>Acidobacteriota</taxon>
        <taxon>Holophagae</taxon>
        <taxon>Holophagales</taxon>
        <taxon>Holophagaceae</taxon>
        <taxon>Geothrix</taxon>
    </lineage>
</organism>
<dbReference type="PANTHER" id="PTHR30250">
    <property type="entry name" value="PST FAMILY PREDICTED COLANIC ACID TRANSPORTER"/>
    <property type="match status" value="1"/>
</dbReference>
<sequence>MTLSALLSRPRARLKQNRQILGSVAALVGGNMSASVLGAVGGLLVARFLGPEVTGRFRIYTIPLTYITFLHLGTFDGLWRQIPFFTARQMPEKAESLASAAGAWNVLVSGLVSAAFLSLALAALVRGDTFGVAGWLSQVICCWAVFFGGYLSATYRTIHQFVALAKIQFTQALLNFSLVFLVPFLGFFGLCIRAAVPSFVGVWLFHAKRPLKIPLRFDRKALGEVVRVGLPFSLWGSLYTSVWAATESALMLALGGVKGLGLFAVASVIREGMNVLPQSVYHVMTPRVVEAYAREGSVRKANARSLLVTAGMVGMMVVLVIICSYLLGLLVPLAIPKYVEGIPLMRASLWFSVLQAAALPFNTLFATGRSWLYGRGVIVGIIVFPLSAYLLAPALGGMLAVVFGSLCGRTARTLVAYAELAVLNHREVP</sequence>
<dbReference type="EMBL" id="BSDD01000001">
    <property type="protein sequence ID" value="GLH68482.1"/>
    <property type="molecule type" value="Genomic_DNA"/>
</dbReference>
<dbReference type="RefSeq" id="WP_285721941.1">
    <property type="nucleotide sequence ID" value="NZ_BSDD01000001.1"/>
</dbReference>
<feature type="transmembrane region" description="Helical" evidence="6">
    <location>
        <begin position="347"/>
        <end position="365"/>
    </location>
</feature>
<evidence type="ECO:0000256" key="4">
    <source>
        <dbReference type="ARBA" id="ARBA00022989"/>
    </source>
</evidence>
<gene>
    <name evidence="7" type="ORF">GETHPA_00150</name>
</gene>
<evidence type="ECO:0000256" key="1">
    <source>
        <dbReference type="ARBA" id="ARBA00004651"/>
    </source>
</evidence>
<dbReference type="PANTHER" id="PTHR30250:SF11">
    <property type="entry name" value="O-ANTIGEN TRANSPORTER-RELATED"/>
    <property type="match status" value="1"/>
</dbReference>
<feature type="transmembrane region" description="Helical" evidence="6">
    <location>
        <begin position="306"/>
        <end position="335"/>
    </location>
</feature>
<feature type="transmembrane region" description="Helical" evidence="6">
    <location>
        <begin position="57"/>
        <end position="79"/>
    </location>
</feature>
<feature type="transmembrane region" description="Helical" evidence="6">
    <location>
        <begin position="100"/>
        <end position="124"/>
    </location>
</feature>
<evidence type="ECO:0008006" key="9">
    <source>
        <dbReference type="Google" id="ProtNLM"/>
    </source>
</evidence>
<evidence type="ECO:0000256" key="2">
    <source>
        <dbReference type="ARBA" id="ARBA00022475"/>
    </source>
</evidence>
<reference evidence="7 8" key="1">
    <citation type="journal article" date="2023" name="Antonie Van Leeuwenhoek">
        <title>Mesoterricola silvestris gen. nov., sp. nov., Mesoterricola sediminis sp. nov., Geothrix oryzae sp. nov., Geothrix edaphica sp. nov., Geothrix rubra sp. nov., and Geothrix limicola sp. nov., six novel members of Acidobacteriota isolated from soils.</title>
        <authorList>
            <person name="Itoh H."/>
            <person name="Sugisawa Y."/>
            <person name="Mise K."/>
            <person name="Xu Z."/>
            <person name="Kuniyasu M."/>
            <person name="Ushijima N."/>
            <person name="Kawano K."/>
            <person name="Kobayashi E."/>
            <person name="Shiratori Y."/>
            <person name="Masuda Y."/>
            <person name="Senoo K."/>
        </authorList>
    </citation>
    <scope>NUCLEOTIDE SEQUENCE [LARGE SCALE GENOMIC DNA]</scope>
    <source>
        <strain evidence="7 8">Red803</strain>
    </source>
</reference>
<dbReference type="InterPro" id="IPR050833">
    <property type="entry name" value="Poly_Biosynth_Transport"/>
</dbReference>